<keyword evidence="1" id="KW-0689">Ribosomal protein</keyword>
<evidence type="ECO:0000313" key="3">
    <source>
        <dbReference type="EMBL" id="MCU6685879.1"/>
    </source>
</evidence>
<dbReference type="EMBL" id="JAOQJU010000003">
    <property type="protein sequence ID" value="MCU6685879.1"/>
    <property type="molecule type" value="Genomic_DNA"/>
</dbReference>
<gene>
    <name evidence="3" type="ORF">OCV99_04760</name>
</gene>
<evidence type="ECO:0000256" key="2">
    <source>
        <dbReference type="ARBA" id="ARBA00023274"/>
    </source>
</evidence>
<dbReference type="InterPro" id="IPR008991">
    <property type="entry name" value="Translation_prot_SH3-like_sf"/>
</dbReference>
<keyword evidence="4" id="KW-1185">Reference proteome</keyword>
<reference evidence="3 4" key="1">
    <citation type="journal article" date="2021" name="ISME Commun">
        <title>Automated analysis of genomic sequences facilitates high-throughput and comprehensive description of bacteria.</title>
        <authorList>
            <person name="Hitch T.C.A."/>
        </authorList>
    </citation>
    <scope>NUCLEOTIDE SEQUENCE [LARGE SCALE GENOMIC DNA]</scope>
    <source>
        <strain evidence="3 4">Sanger_03</strain>
    </source>
</reference>
<protein>
    <submittedName>
        <fullName evidence="3">KOW domain-containing RNA-binding protein</fullName>
    </submittedName>
</protein>
<organism evidence="3 4">
    <name type="scientific">Dorea acetigenes</name>
    <dbReference type="NCBI Taxonomy" id="2981787"/>
    <lineage>
        <taxon>Bacteria</taxon>
        <taxon>Bacillati</taxon>
        <taxon>Bacillota</taxon>
        <taxon>Clostridia</taxon>
        <taxon>Lachnospirales</taxon>
        <taxon>Lachnospiraceae</taxon>
        <taxon>Dorea</taxon>
    </lineage>
</organism>
<dbReference type="Proteomes" id="UP001652431">
    <property type="component" value="Unassembled WGS sequence"/>
</dbReference>
<evidence type="ECO:0000256" key="1">
    <source>
        <dbReference type="ARBA" id="ARBA00022980"/>
    </source>
</evidence>
<keyword evidence="2" id="KW-0687">Ribonucleoprotein</keyword>
<dbReference type="RefSeq" id="WP_158368717.1">
    <property type="nucleotide sequence ID" value="NZ_JAOQJU010000003.1"/>
</dbReference>
<dbReference type="SUPFAM" id="SSF50104">
    <property type="entry name" value="Translation proteins SH3-like domain"/>
    <property type="match status" value="1"/>
</dbReference>
<evidence type="ECO:0000313" key="4">
    <source>
        <dbReference type="Proteomes" id="UP001652431"/>
    </source>
</evidence>
<comment type="caution">
    <text evidence="3">The sequence shown here is derived from an EMBL/GenBank/DDBJ whole genome shotgun (WGS) entry which is preliminary data.</text>
</comment>
<sequence length="82" mass="9668">MGRYEKGMLARSKAGHDEGRVYIIADTDDAYVYLADGRIRTLDNLKKKKKKHVQPVCRKYDIIGMDDVEIKRIIKEWVRKEE</sequence>
<dbReference type="InterPro" id="IPR041985">
    <property type="entry name" value="Ribosomal_eL14_KOW"/>
</dbReference>
<accession>A0ABT2RL26</accession>
<dbReference type="CDD" id="cd06088">
    <property type="entry name" value="KOW_RPL14"/>
    <property type="match status" value="1"/>
</dbReference>
<name>A0ABT2RL26_9FIRM</name>
<proteinExistence type="predicted"/>